<dbReference type="PANTHER" id="PTHR48022:SF38">
    <property type="entry name" value="MAJOR FACILITATOR SUPERFAMILY (MFS) PROFILE DOMAIN-CONTAINING PROTEIN-RELATED"/>
    <property type="match status" value="1"/>
</dbReference>
<organism evidence="11 12">
    <name type="scientific">Exophiala sideris</name>
    <dbReference type="NCBI Taxonomy" id="1016849"/>
    <lineage>
        <taxon>Eukaryota</taxon>
        <taxon>Fungi</taxon>
        <taxon>Dikarya</taxon>
        <taxon>Ascomycota</taxon>
        <taxon>Pezizomycotina</taxon>
        <taxon>Eurotiomycetes</taxon>
        <taxon>Chaetothyriomycetidae</taxon>
        <taxon>Chaetothyriales</taxon>
        <taxon>Herpotrichiellaceae</taxon>
        <taxon>Exophiala</taxon>
    </lineage>
</organism>
<evidence type="ECO:0000256" key="3">
    <source>
        <dbReference type="ARBA" id="ARBA00022448"/>
    </source>
</evidence>
<comment type="similarity">
    <text evidence="2 7">Belongs to the major facilitator superfamily. Sugar transporter (TC 2.A.1.1) family.</text>
</comment>
<keyword evidence="12" id="KW-1185">Reference proteome</keyword>
<proteinExistence type="inferred from homology"/>
<evidence type="ECO:0000256" key="5">
    <source>
        <dbReference type="ARBA" id="ARBA00022989"/>
    </source>
</evidence>
<dbReference type="InterPro" id="IPR005828">
    <property type="entry name" value="MFS_sugar_transport-like"/>
</dbReference>
<feature type="region of interest" description="Disordered" evidence="8">
    <location>
        <begin position="503"/>
        <end position="523"/>
    </location>
</feature>
<evidence type="ECO:0000256" key="9">
    <source>
        <dbReference type="SAM" id="Phobius"/>
    </source>
</evidence>
<evidence type="ECO:0000256" key="2">
    <source>
        <dbReference type="ARBA" id="ARBA00010992"/>
    </source>
</evidence>
<feature type="transmembrane region" description="Helical" evidence="9">
    <location>
        <begin position="380"/>
        <end position="402"/>
    </location>
</feature>
<keyword evidence="3 7" id="KW-0813">Transport</keyword>
<evidence type="ECO:0000256" key="7">
    <source>
        <dbReference type="RuleBase" id="RU003346"/>
    </source>
</evidence>
<feature type="transmembrane region" description="Helical" evidence="9">
    <location>
        <begin position="414"/>
        <end position="432"/>
    </location>
</feature>
<dbReference type="Pfam" id="PF00083">
    <property type="entry name" value="Sugar_tr"/>
    <property type="match status" value="1"/>
</dbReference>
<dbReference type="Gene3D" id="1.20.1250.20">
    <property type="entry name" value="MFS general substrate transporter like domains"/>
    <property type="match status" value="1"/>
</dbReference>
<accession>A0ABR0JF38</accession>
<dbReference type="InterPro" id="IPR036259">
    <property type="entry name" value="MFS_trans_sf"/>
</dbReference>
<dbReference type="Proteomes" id="UP001345691">
    <property type="component" value="Unassembled WGS sequence"/>
</dbReference>
<dbReference type="InterPro" id="IPR020846">
    <property type="entry name" value="MFS_dom"/>
</dbReference>
<dbReference type="PRINTS" id="PR00171">
    <property type="entry name" value="SUGRTRNSPORT"/>
</dbReference>
<evidence type="ECO:0000256" key="8">
    <source>
        <dbReference type="SAM" id="MobiDB-lite"/>
    </source>
</evidence>
<keyword evidence="6 9" id="KW-0472">Membrane</keyword>
<comment type="subcellular location">
    <subcellularLocation>
        <location evidence="1">Membrane</location>
        <topology evidence="1">Multi-pass membrane protein</topology>
    </subcellularLocation>
</comment>
<feature type="transmembrane region" description="Helical" evidence="9">
    <location>
        <begin position="345"/>
        <end position="368"/>
    </location>
</feature>
<feature type="transmembrane region" description="Helical" evidence="9">
    <location>
        <begin position="12"/>
        <end position="34"/>
    </location>
</feature>
<evidence type="ECO:0000259" key="10">
    <source>
        <dbReference type="PROSITE" id="PS50850"/>
    </source>
</evidence>
<evidence type="ECO:0000256" key="6">
    <source>
        <dbReference type="ARBA" id="ARBA00023136"/>
    </source>
</evidence>
<evidence type="ECO:0000256" key="4">
    <source>
        <dbReference type="ARBA" id="ARBA00022692"/>
    </source>
</evidence>
<feature type="transmembrane region" description="Helical" evidence="9">
    <location>
        <begin position="312"/>
        <end position="333"/>
    </location>
</feature>
<keyword evidence="5 9" id="KW-1133">Transmembrane helix</keyword>
<protein>
    <recommendedName>
        <fullName evidence="10">Major facilitator superfamily (MFS) profile domain-containing protein</fullName>
    </recommendedName>
</protein>
<evidence type="ECO:0000313" key="11">
    <source>
        <dbReference type="EMBL" id="KAK5063350.1"/>
    </source>
</evidence>
<feature type="transmembrane region" description="Helical" evidence="9">
    <location>
        <begin position="279"/>
        <end position="300"/>
    </location>
</feature>
<sequence length="523" mass="57586">MSTKTEQTITFFNLAIVLALCLGSLTYGYTFSIVSTTLGQPAWFEYFDLTQDATAPRYDYTNQIIGAMNACFSGGGFFGAIFVGWACDYLGRKKTLLVATPIAIVAGALQGGAVNIAMFLVGRLLGGFAVGILVVLVPLFQSEIAPPATRGFLVSQHGVVLVLGYSLAAWVGVACYFSKNAAFQWRFPLCLQCLWPLAMLVLTPFLPESPRWLLMNNRESEAWDTVSKLHSSGKDREHTSHFAMEEFYQMKRQVNADKAAAVGESVWTLFTKPSYRKRMICAFLTMFGAESTGILVVYNYSVLLYQGLGFKGSLPLILAAAYVSVACCGNYINSLLIDRVGRVKLLLIGFTGCMVSLCFEAAMSAEYIGTTKNQGLSAGVFFLFLYITFYGCCIDANTFVYCSEIFPNHIRSRGLAFSLAVLFLSTIAYLEAAPTAFAQVGWKYYLLFIILTSINIPLVWYFFPETKGLSLEEIGEKFGDEVAVHLTDLTEEQRRELDKVIESEKEGAGTYHAETGEVKAAEA</sequence>
<feature type="transmembrane region" description="Helical" evidence="9">
    <location>
        <begin position="64"/>
        <end position="83"/>
    </location>
</feature>
<evidence type="ECO:0000313" key="12">
    <source>
        <dbReference type="Proteomes" id="UP001345691"/>
    </source>
</evidence>
<feature type="transmembrane region" description="Helical" evidence="9">
    <location>
        <begin position="120"/>
        <end position="140"/>
    </location>
</feature>
<comment type="caution">
    <text evidence="11">The sequence shown here is derived from an EMBL/GenBank/DDBJ whole genome shotgun (WGS) entry which is preliminary data.</text>
</comment>
<dbReference type="SUPFAM" id="SSF103473">
    <property type="entry name" value="MFS general substrate transporter"/>
    <property type="match status" value="1"/>
</dbReference>
<dbReference type="EMBL" id="JAVRRF010000007">
    <property type="protein sequence ID" value="KAK5063350.1"/>
    <property type="molecule type" value="Genomic_DNA"/>
</dbReference>
<dbReference type="PANTHER" id="PTHR48022">
    <property type="entry name" value="PLASTIDIC GLUCOSE TRANSPORTER 4"/>
    <property type="match status" value="1"/>
</dbReference>
<reference evidence="11 12" key="1">
    <citation type="submission" date="2023-08" db="EMBL/GenBank/DDBJ databases">
        <title>Black Yeasts Isolated from many extreme environments.</title>
        <authorList>
            <person name="Coleine C."/>
            <person name="Stajich J.E."/>
            <person name="Selbmann L."/>
        </authorList>
    </citation>
    <scope>NUCLEOTIDE SEQUENCE [LARGE SCALE GENOMIC DNA]</scope>
    <source>
        <strain evidence="11 12">CCFEE 6328</strain>
    </source>
</reference>
<dbReference type="InterPro" id="IPR050360">
    <property type="entry name" value="MFS_Sugar_Transporters"/>
</dbReference>
<feature type="domain" description="Major facilitator superfamily (MFS) profile" evidence="10">
    <location>
        <begin position="16"/>
        <end position="467"/>
    </location>
</feature>
<feature type="transmembrane region" description="Helical" evidence="9">
    <location>
        <begin position="152"/>
        <end position="173"/>
    </location>
</feature>
<evidence type="ECO:0000256" key="1">
    <source>
        <dbReference type="ARBA" id="ARBA00004141"/>
    </source>
</evidence>
<keyword evidence="4 9" id="KW-0812">Transmembrane</keyword>
<dbReference type="PROSITE" id="PS50850">
    <property type="entry name" value="MFS"/>
    <property type="match status" value="1"/>
</dbReference>
<dbReference type="InterPro" id="IPR003663">
    <property type="entry name" value="Sugar/inositol_transpt"/>
</dbReference>
<gene>
    <name evidence="11" type="ORF">LTR69_004056</name>
</gene>
<dbReference type="NCBIfam" id="TIGR00879">
    <property type="entry name" value="SP"/>
    <property type="match status" value="1"/>
</dbReference>
<feature type="transmembrane region" description="Helical" evidence="9">
    <location>
        <begin position="444"/>
        <end position="463"/>
    </location>
</feature>
<feature type="compositionally biased region" description="Basic and acidic residues" evidence="8">
    <location>
        <begin position="514"/>
        <end position="523"/>
    </location>
</feature>
<name>A0ABR0JF38_9EURO</name>
<dbReference type="InterPro" id="IPR005829">
    <property type="entry name" value="Sugar_transporter_CS"/>
</dbReference>
<dbReference type="PROSITE" id="PS00217">
    <property type="entry name" value="SUGAR_TRANSPORT_2"/>
    <property type="match status" value="1"/>
</dbReference>